<evidence type="ECO:0000313" key="2">
    <source>
        <dbReference type="EMBL" id="TPI02904.1"/>
    </source>
</evidence>
<organism evidence="2 3">
    <name type="scientific">Mycoplasma struthionis</name>
    <dbReference type="NCBI Taxonomy" id="538220"/>
    <lineage>
        <taxon>Bacteria</taxon>
        <taxon>Bacillati</taxon>
        <taxon>Mycoplasmatota</taxon>
        <taxon>Mollicutes</taxon>
        <taxon>Mycoplasmataceae</taxon>
        <taxon>Mycoplasma</taxon>
    </lineage>
</organism>
<comment type="caution">
    <text evidence="2">The sequence shown here is derived from an EMBL/GenBank/DDBJ whole genome shotgun (WGS) entry which is preliminary data.</text>
</comment>
<protein>
    <submittedName>
        <fullName evidence="2">Uncharacterized protein</fullName>
    </submittedName>
</protein>
<evidence type="ECO:0000256" key="1">
    <source>
        <dbReference type="SAM" id="SignalP"/>
    </source>
</evidence>
<evidence type="ECO:0000313" key="3">
    <source>
        <dbReference type="Proteomes" id="UP000317904"/>
    </source>
</evidence>
<sequence>MNNTKKLLLSSGAIFSATIASALTLSWVNNNQDKLVNSPNALLDYLNKQKFSYDREGNLGGLT</sequence>
<reference evidence="2 3" key="1">
    <citation type="submission" date="2019-06" db="EMBL/GenBank/DDBJ databases">
        <title>A comparative genomics study of ostrich specific Mycoplasmas.</title>
        <authorList>
            <person name="Botes A."/>
            <person name="Nel T."/>
        </authorList>
    </citation>
    <scope>NUCLEOTIDE SEQUENCE [LARGE SCALE GENOMIC DNA]</scope>
    <source>
        <strain evidence="2 3">Ms01</strain>
    </source>
</reference>
<dbReference type="RefSeq" id="WP_140700862.1">
    <property type="nucleotide sequence ID" value="NZ_VFSY01000004.1"/>
</dbReference>
<dbReference type="AlphaFoldDB" id="A0A502M834"/>
<feature type="chain" id="PRO_5021270991" evidence="1">
    <location>
        <begin position="23"/>
        <end position="63"/>
    </location>
</feature>
<accession>A0A502M834</accession>
<dbReference type="EMBL" id="VFSY01000004">
    <property type="protein sequence ID" value="TPI02904.1"/>
    <property type="molecule type" value="Genomic_DNA"/>
</dbReference>
<gene>
    <name evidence="2" type="ORF">FJM01_00225</name>
</gene>
<keyword evidence="1" id="KW-0732">Signal</keyword>
<proteinExistence type="predicted"/>
<dbReference type="Proteomes" id="UP000317904">
    <property type="component" value="Unassembled WGS sequence"/>
</dbReference>
<feature type="signal peptide" evidence="1">
    <location>
        <begin position="1"/>
        <end position="22"/>
    </location>
</feature>
<name>A0A502M834_9MOLU</name>